<feature type="domain" description="Putative restriction endonuclease" evidence="1">
    <location>
        <begin position="22"/>
        <end position="175"/>
    </location>
</feature>
<gene>
    <name evidence="2" type="ORF">G3480_14205</name>
</gene>
<dbReference type="Pfam" id="PF05685">
    <property type="entry name" value="Uma2"/>
    <property type="match status" value="1"/>
</dbReference>
<organism evidence="2 3">
    <name type="scientific">Thiorhodococcus mannitoliphagus</name>
    <dbReference type="NCBI Taxonomy" id="329406"/>
    <lineage>
        <taxon>Bacteria</taxon>
        <taxon>Pseudomonadati</taxon>
        <taxon>Pseudomonadota</taxon>
        <taxon>Gammaproteobacteria</taxon>
        <taxon>Chromatiales</taxon>
        <taxon>Chromatiaceae</taxon>
        <taxon>Thiorhodococcus</taxon>
    </lineage>
</organism>
<dbReference type="Gene3D" id="3.90.1570.10">
    <property type="entry name" value="tt1808, chain A"/>
    <property type="match status" value="1"/>
</dbReference>
<reference evidence="2 3" key="2">
    <citation type="submission" date="2020-02" db="EMBL/GenBank/DDBJ databases">
        <title>Genome sequences of Thiorhodococcus mannitoliphagus and Thiorhodococcus minor, purple sulfur photosynthetic bacteria in the gammaproteobacterial family, Chromatiaceae.</title>
        <authorList>
            <person name="Aviles F.A."/>
            <person name="Meyer T.E."/>
            <person name="Kyndt J.A."/>
        </authorList>
    </citation>
    <scope>NUCLEOTIDE SEQUENCE [LARGE SCALE GENOMIC DNA]</scope>
    <source>
        <strain evidence="2 3">DSM 18266</strain>
    </source>
</reference>
<dbReference type="PANTHER" id="PTHR36558">
    <property type="entry name" value="GLR1098 PROTEIN"/>
    <property type="match status" value="1"/>
</dbReference>
<evidence type="ECO:0000259" key="1">
    <source>
        <dbReference type="Pfam" id="PF05685"/>
    </source>
</evidence>
<keyword evidence="2" id="KW-0540">Nuclease</keyword>
<dbReference type="PANTHER" id="PTHR36558:SF1">
    <property type="entry name" value="RESTRICTION ENDONUCLEASE DOMAIN-CONTAINING PROTEIN-RELATED"/>
    <property type="match status" value="1"/>
</dbReference>
<dbReference type="SUPFAM" id="SSF52980">
    <property type="entry name" value="Restriction endonuclease-like"/>
    <property type="match status" value="1"/>
</dbReference>
<keyword evidence="2" id="KW-0255">Endonuclease</keyword>
<dbReference type="CDD" id="cd06260">
    <property type="entry name" value="DUF820-like"/>
    <property type="match status" value="1"/>
</dbReference>
<dbReference type="InterPro" id="IPR012296">
    <property type="entry name" value="Nuclease_put_TT1808"/>
</dbReference>
<dbReference type="RefSeq" id="WP_164654554.1">
    <property type="nucleotide sequence ID" value="NZ_JAAIJR010000055.1"/>
</dbReference>
<dbReference type="AlphaFoldDB" id="A0A6P1E0C8"/>
<keyword evidence="2" id="KW-0378">Hydrolase</keyword>
<accession>A0A6P1E0C8</accession>
<dbReference type="InterPro" id="IPR008538">
    <property type="entry name" value="Uma2"/>
</dbReference>
<comment type="caution">
    <text evidence="2">The sequence shown here is derived from an EMBL/GenBank/DDBJ whole genome shotgun (WGS) entry which is preliminary data.</text>
</comment>
<sequence length="190" mass="21368">MSLQPKPSLTFDDWLAAERGSMDSRSEYVDGEIFAMTGGTEQHNLIAANVIGELRSQLKGRPCRVYTSDMKIRTPTAEAGFYPDVLVVCGERQFHDDRRDVLTNPALIVEVLSDSTEAYDRGDKFVSYRGLPSLQAYLLIAQNCIRVELYVRQPDDTWNLSTYSDPRDQIPLTALDAALPLAEIYDKTDL</sequence>
<evidence type="ECO:0000313" key="2">
    <source>
        <dbReference type="EMBL" id="NEX21454.1"/>
    </source>
</evidence>
<name>A0A6P1E0C8_9GAMM</name>
<dbReference type="EMBL" id="JAAIJR010000055">
    <property type="protein sequence ID" value="NEX21454.1"/>
    <property type="molecule type" value="Genomic_DNA"/>
</dbReference>
<dbReference type="Proteomes" id="UP000471640">
    <property type="component" value="Unassembled WGS sequence"/>
</dbReference>
<dbReference type="GO" id="GO:0004519">
    <property type="term" value="F:endonuclease activity"/>
    <property type="evidence" value="ECO:0007669"/>
    <property type="project" value="UniProtKB-KW"/>
</dbReference>
<evidence type="ECO:0000313" key="3">
    <source>
        <dbReference type="Proteomes" id="UP000471640"/>
    </source>
</evidence>
<proteinExistence type="predicted"/>
<reference evidence="3" key="1">
    <citation type="journal article" date="2020" name="Microbiol. Resour. Announc.">
        <title>Draft Genome Sequences of Thiorhodococcus mannitoliphagus and Thiorhodococcus minor, Purple Sulfur Photosynthetic Bacteria in the Gammaproteobacterial Family Chromatiaceae.</title>
        <authorList>
            <person name="Aviles F.A."/>
            <person name="Meyer T.E."/>
            <person name="Kyndt J.A."/>
        </authorList>
    </citation>
    <scope>NUCLEOTIDE SEQUENCE [LARGE SCALE GENOMIC DNA]</scope>
    <source>
        <strain evidence="3">DSM 18266</strain>
    </source>
</reference>
<protein>
    <submittedName>
        <fullName evidence="2">Uma2 family endonuclease</fullName>
    </submittedName>
</protein>
<dbReference type="InterPro" id="IPR011335">
    <property type="entry name" value="Restrct_endonuc-II-like"/>
</dbReference>
<keyword evidence="3" id="KW-1185">Reference proteome</keyword>